<dbReference type="SUPFAM" id="SSF48371">
    <property type="entry name" value="ARM repeat"/>
    <property type="match status" value="1"/>
</dbReference>
<evidence type="ECO:0000259" key="7">
    <source>
        <dbReference type="PROSITE" id="PS51698"/>
    </source>
</evidence>
<evidence type="ECO:0000256" key="2">
    <source>
        <dbReference type="ARBA" id="ARBA00004906"/>
    </source>
</evidence>
<dbReference type="EC" id="2.3.2.27" evidence="3"/>
<keyword evidence="5" id="KW-0853">WD repeat</keyword>
<dbReference type="InterPro" id="IPR013083">
    <property type="entry name" value="Znf_RING/FYVE/PHD"/>
</dbReference>
<dbReference type="GO" id="GO:0061630">
    <property type="term" value="F:ubiquitin protein ligase activity"/>
    <property type="evidence" value="ECO:0007669"/>
    <property type="project" value="UniProtKB-EC"/>
</dbReference>
<comment type="caution">
    <text evidence="8">The sequence shown here is derived from an EMBL/GenBank/DDBJ whole genome shotgun (WGS) entry which is preliminary data.</text>
</comment>
<evidence type="ECO:0000313" key="9">
    <source>
        <dbReference type="Proteomes" id="UP000825729"/>
    </source>
</evidence>
<comment type="pathway">
    <text evidence="2">Protein modification; protein ubiquitination.</text>
</comment>
<dbReference type="GO" id="GO:0016567">
    <property type="term" value="P:protein ubiquitination"/>
    <property type="evidence" value="ECO:0007669"/>
    <property type="project" value="InterPro"/>
</dbReference>
<dbReference type="PROSITE" id="PS50082">
    <property type="entry name" value="WD_REPEATS_2"/>
    <property type="match status" value="2"/>
</dbReference>
<dbReference type="InterPro" id="IPR055566">
    <property type="entry name" value="ARM_LIN"/>
</dbReference>
<dbReference type="Gene3D" id="3.30.40.10">
    <property type="entry name" value="Zinc/RING finger domain, C3HC4 (zinc finger)"/>
    <property type="match status" value="1"/>
</dbReference>
<feature type="compositionally biased region" description="Acidic residues" evidence="6">
    <location>
        <begin position="325"/>
        <end position="340"/>
    </location>
</feature>
<organism evidence="8 9">
    <name type="scientific">Aristolochia fimbriata</name>
    <name type="common">White veined hardy Dutchman's pipe vine</name>
    <dbReference type="NCBI Taxonomy" id="158543"/>
    <lineage>
        <taxon>Eukaryota</taxon>
        <taxon>Viridiplantae</taxon>
        <taxon>Streptophyta</taxon>
        <taxon>Embryophyta</taxon>
        <taxon>Tracheophyta</taxon>
        <taxon>Spermatophyta</taxon>
        <taxon>Magnoliopsida</taxon>
        <taxon>Magnoliidae</taxon>
        <taxon>Piperales</taxon>
        <taxon>Aristolochiaceae</taxon>
        <taxon>Aristolochia</taxon>
    </lineage>
</organism>
<protein>
    <recommendedName>
        <fullName evidence="3">RING-type E3 ubiquitin transferase</fullName>
        <ecNumber evidence="3">2.3.2.27</ecNumber>
    </recommendedName>
</protein>
<evidence type="ECO:0000256" key="5">
    <source>
        <dbReference type="PROSITE-ProRule" id="PRU00221"/>
    </source>
</evidence>
<dbReference type="Gene3D" id="2.130.10.10">
    <property type="entry name" value="YVTN repeat-like/Quinoprotein amine dehydrogenase"/>
    <property type="match status" value="2"/>
</dbReference>
<dbReference type="Gene3D" id="1.25.10.10">
    <property type="entry name" value="Leucine-rich Repeat Variant"/>
    <property type="match status" value="1"/>
</dbReference>
<feature type="repeat" description="WD" evidence="5">
    <location>
        <begin position="1084"/>
        <end position="1117"/>
    </location>
</feature>
<dbReference type="Pfam" id="PF00400">
    <property type="entry name" value="WD40"/>
    <property type="match status" value="1"/>
</dbReference>
<evidence type="ECO:0000256" key="6">
    <source>
        <dbReference type="SAM" id="MobiDB-lite"/>
    </source>
</evidence>
<dbReference type="InterPro" id="IPR045210">
    <property type="entry name" value="RING-Ubox_PUB"/>
</dbReference>
<dbReference type="SMART" id="SM00320">
    <property type="entry name" value="WD40"/>
    <property type="match status" value="5"/>
</dbReference>
<feature type="compositionally biased region" description="Low complexity" evidence="6">
    <location>
        <begin position="276"/>
        <end position="285"/>
    </location>
</feature>
<dbReference type="InterPro" id="IPR001680">
    <property type="entry name" value="WD40_rpt"/>
</dbReference>
<dbReference type="SMART" id="SM00504">
    <property type="entry name" value="Ubox"/>
    <property type="match status" value="1"/>
</dbReference>
<dbReference type="SUPFAM" id="SSF57850">
    <property type="entry name" value="RING/U-box"/>
    <property type="match status" value="1"/>
</dbReference>
<gene>
    <name evidence="8" type="ORF">H6P81_000629</name>
</gene>
<dbReference type="CDD" id="cd16664">
    <property type="entry name" value="RING-Ubox_PUB"/>
    <property type="match status" value="1"/>
</dbReference>
<dbReference type="InterPro" id="IPR052858">
    <property type="entry name" value="E3_ubiquitin-ligase_LIN"/>
</dbReference>
<dbReference type="Proteomes" id="UP000825729">
    <property type="component" value="Unassembled WGS sequence"/>
</dbReference>
<dbReference type="Pfam" id="PF23568">
    <property type="entry name" value="ARM_LIN"/>
    <property type="match status" value="1"/>
</dbReference>
<proteinExistence type="predicted"/>
<dbReference type="Pfam" id="PF04564">
    <property type="entry name" value="U-box"/>
    <property type="match status" value="1"/>
</dbReference>
<evidence type="ECO:0000313" key="8">
    <source>
        <dbReference type="EMBL" id="KAG9456121.1"/>
    </source>
</evidence>
<name>A0AAV7F8J2_ARIFI</name>
<dbReference type="InterPro" id="IPR003613">
    <property type="entry name" value="Ubox_domain"/>
</dbReference>
<dbReference type="PANTHER" id="PTHR47446">
    <property type="entry name" value="RING-TYPE E3 UBIQUITIN TRANSFERASE"/>
    <property type="match status" value="1"/>
</dbReference>
<evidence type="ECO:0000256" key="1">
    <source>
        <dbReference type="ARBA" id="ARBA00000900"/>
    </source>
</evidence>
<feature type="repeat" description="WD" evidence="5">
    <location>
        <begin position="1293"/>
        <end position="1327"/>
    </location>
</feature>
<comment type="catalytic activity">
    <reaction evidence="1">
        <text>S-ubiquitinyl-[E2 ubiquitin-conjugating enzyme]-L-cysteine + [acceptor protein]-L-lysine = [E2 ubiquitin-conjugating enzyme]-L-cysteine + N(6)-ubiquitinyl-[acceptor protein]-L-lysine.</text>
        <dbReference type="EC" id="2.3.2.27"/>
    </reaction>
</comment>
<dbReference type="SUPFAM" id="SSF50978">
    <property type="entry name" value="WD40 repeat-like"/>
    <property type="match status" value="1"/>
</dbReference>
<keyword evidence="9" id="KW-1185">Reference proteome</keyword>
<dbReference type="InterPro" id="IPR056514">
    <property type="entry name" value="ARM_LIN_2nd"/>
</dbReference>
<dbReference type="InterPro" id="IPR011989">
    <property type="entry name" value="ARM-like"/>
</dbReference>
<accession>A0AAV7F8J2</accession>
<dbReference type="PANTHER" id="PTHR47446:SF2">
    <property type="entry name" value="RING-TYPE E3 UBIQUITIN TRANSFERASE"/>
    <property type="match status" value="1"/>
</dbReference>
<dbReference type="Pfam" id="PF23654">
    <property type="entry name" value="ARM_LIN_2nd"/>
    <property type="match status" value="1"/>
</dbReference>
<sequence length="1327" mass="145480">MIAAGDVLRESAAYLRTLLSQPDLRRRLISSALRKLPKNDETTLKTLVLASRTIDSASASASASSSSSASSLRLTEKTLMSLPAQSHLSSLLLAIIYTLTHRPVNAALRLLDVFVLDPFSARTDIAPALFEDLFLLHLAPVLRRFRKRREGILAAKSPDLQRSRSSEGMESLSRMSGGQAAELKALERDYGGVVDENTKAYACFLKEVLDGTETQSLRPPELVMTMNGGEEGANGGTPVPEANTTTMKFDGHGLGRGRYNNPIWVDGSPSAEFEHSTGSGDGSTTRSPLSYPQRVPPALISGRGSQRRNSSLTSLFDFDGAPSTSDEELTDSASESEAEMEERNRGTSLFGSSVREQKQPIAEEPSCSPEPVMEISGDVPGADKRAPPKDFVCPITSHIFVDPVTLETGQTYERKAIQEWLHRGNSTCPITRQKLQNTQLPKTNYVLKRLIASWLEQNPGPKWGKPEMPAPKSSQAAAPIKISSSPTSVIRQATVDGATGELRISISNLCMSEVLNESEMAVLRIERFWQDSNAVPEIQSSLSEPPVINGFVEILFNSVDPRVLRTTVFLLTELASRDKDVIQTLTAVESDVECIVSLFKKGLVEAVVLIYLMRPPLTKLVEMNVIESLLMVIKKKEEYMYDTCCRPKTASVLLLGQILGRIDEYMSGKVARTVVSERALESVVGSLESDLMGERISAVGILLKCIEEDGHCRNLIADKAQLAYVLECFAGANDGERFEIVHFLSELVKLNRSTFNQQLLRIIKDEGAFSTMHTLLIYLQTALQDQCPVIAGLLLQLDLLAEPRKMSIYREEAIDALISCLRDSELPDTQLAAAEMIMTLQGRFSSSGKPLLRALLLKRAGFDKAYKAHVRAEQHNHVDTESQEILEEEKASEDWEKNIAFVLVNHEFGLLFEALSEGLDSIHAELSQACLVSATWLIHMLTILPDTGIRGAARVCLLKKFIHIFKTSKDSEENALAMLALSAFMDDPDGLQDLTINVKGVLKNLRNLKKSSNLASEMLKVLSERQDSSVELWSHKKLAQVDCSTNGEVLTVTSFRDKIFSGHSDGVIKVWTGRGSLLHLISEVREHSKAVTSLVVLQSGEKLYSGSLDKSIRMWSIGEEDIQCIQIYDVKDQVHNLVVANTISCFIPQGAGVKVQSWTGSSKMLNPNKYVKCFALVQGKLYCGCNDNSIQEIDLVSGTVSTIQPGARKLLGKANPIYAMQCQSGLLYSAGPSVDGAPVKIWSTANYNMVGSLQTTLDVRAMAVSSELIYLGCKVGTIEIWSAEKHIRTGTLQTGCNGKVHSMFVNEDGDTLVVGTSDGQIQAWGLS</sequence>
<dbReference type="InterPro" id="IPR036322">
    <property type="entry name" value="WD40_repeat_dom_sf"/>
</dbReference>
<feature type="region of interest" description="Disordered" evidence="6">
    <location>
        <begin position="269"/>
        <end position="373"/>
    </location>
</feature>
<dbReference type="PROSITE" id="PS51698">
    <property type="entry name" value="U_BOX"/>
    <property type="match status" value="1"/>
</dbReference>
<dbReference type="EMBL" id="JAINDJ010000002">
    <property type="protein sequence ID" value="KAG9456121.1"/>
    <property type="molecule type" value="Genomic_DNA"/>
</dbReference>
<keyword evidence="4" id="KW-0808">Transferase</keyword>
<dbReference type="InterPro" id="IPR056512">
    <property type="entry name" value="LIN_N"/>
</dbReference>
<feature type="compositionally biased region" description="Polar residues" evidence="6">
    <location>
        <begin position="303"/>
        <end position="314"/>
    </location>
</feature>
<dbReference type="Pfam" id="PF23628">
    <property type="entry name" value="ARM_LIN_C"/>
    <property type="match status" value="1"/>
</dbReference>
<dbReference type="InterPro" id="IPR016024">
    <property type="entry name" value="ARM-type_fold"/>
</dbReference>
<evidence type="ECO:0000256" key="3">
    <source>
        <dbReference type="ARBA" id="ARBA00012483"/>
    </source>
</evidence>
<feature type="domain" description="U-box" evidence="7">
    <location>
        <begin position="386"/>
        <end position="461"/>
    </location>
</feature>
<reference evidence="8 9" key="1">
    <citation type="submission" date="2021-07" db="EMBL/GenBank/DDBJ databases">
        <title>The Aristolochia fimbriata genome: insights into angiosperm evolution, floral development and chemical biosynthesis.</title>
        <authorList>
            <person name="Jiao Y."/>
        </authorList>
    </citation>
    <scope>NUCLEOTIDE SEQUENCE [LARGE SCALE GENOMIC DNA]</scope>
    <source>
        <strain evidence="8">IBCAS-2021</strain>
        <tissue evidence="8">Leaf</tissue>
    </source>
</reference>
<evidence type="ECO:0000256" key="4">
    <source>
        <dbReference type="ARBA" id="ARBA00022679"/>
    </source>
</evidence>
<dbReference type="PROSITE" id="PS50294">
    <property type="entry name" value="WD_REPEATS_REGION"/>
    <property type="match status" value="2"/>
</dbReference>
<dbReference type="InterPro" id="IPR015943">
    <property type="entry name" value="WD40/YVTN_repeat-like_dom_sf"/>
</dbReference>